<dbReference type="SUPFAM" id="SSF48452">
    <property type="entry name" value="TPR-like"/>
    <property type="match status" value="4"/>
</dbReference>
<comment type="caution">
    <text evidence="4">The sequence shown here is derived from an EMBL/GenBank/DDBJ whole genome shotgun (WGS) entry which is preliminary data.</text>
</comment>
<dbReference type="InterPro" id="IPR011990">
    <property type="entry name" value="TPR-like_helical_dom_sf"/>
</dbReference>
<keyword evidence="1" id="KW-0677">Repeat</keyword>
<protein>
    <submittedName>
        <fullName evidence="4">Uncharacterized protein</fullName>
    </submittedName>
</protein>
<evidence type="ECO:0000256" key="2">
    <source>
        <dbReference type="ARBA" id="ARBA00022803"/>
    </source>
</evidence>
<dbReference type="PROSITE" id="PS50293">
    <property type="entry name" value="TPR_REGION"/>
    <property type="match status" value="1"/>
</dbReference>
<dbReference type="EMBL" id="CAJOBC010041746">
    <property type="protein sequence ID" value="CAF4145884.1"/>
    <property type="molecule type" value="Genomic_DNA"/>
</dbReference>
<dbReference type="Gene3D" id="1.25.40.10">
    <property type="entry name" value="Tetratricopeptide repeat domain"/>
    <property type="match status" value="4"/>
</dbReference>
<keyword evidence="6" id="KW-1185">Reference proteome</keyword>
<organism evidence="4 6">
    <name type="scientific">Didymodactylos carnosus</name>
    <dbReference type="NCBI Taxonomy" id="1234261"/>
    <lineage>
        <taxon>Eukaryota</taxon>
        <taxon>Metazoa</taxon>
        <taxon>Spiralia</taxon>
        <taxon>Gnathifera</taxon>
        <taxon>Rotifera</taxon>
        <taxon>Eurotatoria</taxon>
        <taxon>Bdelloidea</taxon>
        <taxon>Philodinida</taxon>
        <taxon>Philodinidae</taxon>
        <taxon>Didymodactylos</taxon>
    </lineage>
</organism>
<dbReference type="EMBL" id="CAJNOQ010012869">
    <property type="protein sequence ID" value="CAF1309645.1"/>
    <property type="molecule type" value="Genomic_DNA"/>
</dbReference>
<sequence>HIAFNNGDYQKSIEIFQKVLVLSDQSMAILSDANFCIGQSYKSLEDYDQCLTYYTKALADRTNPLLPTRYIEIALIYEHLNDFQKASVYAKQAQEFCRKDTLQSAFICVEVGLYFVERGSFDRARLIYEKSLEITLKKALEIILKTMPNNHLCLAFTYTNLGLTYSEKKDFEQARDNYQKALEIYQKCKKPTYLYIAELHKYIGESYISEGLHQNALNHYKILLQMQLSYLSPTFTLKPMPVFGHDYFTLLSITYSEIGTLYRDVDNYADALIYYKLALDSRLAAQRSDKTLLGRKLTACLPTLSSSSTTNYTSTCIADTFKYIITMEPDDTWLILCYLNIATSSHRQGDYQCALTNFEHAIKLCLKTDSPLVAPVYKYMGLACRENGNYKEAHIFYNTTLKTQETTSSTTCPDIPTTYNQHGLVYLDEGDYVKAKEYIEKSYELRKQSSLTDHLDFRASYTNLSLLHLKLANYKLALDYCQKALELCSIANDPLPSISNDLHTMGDILLALNNIDSALTHYIKAYQIRNKIFPNNHPALAISFNAIGNTCISKGEYLKALEYFEKALKVQLNSTLPCDKHPQIGKTWSNIGVVYSVIDNDDQRALECFEKAINIYSKSLPSTHPEFISVMQKIFGINPYMYPQVFSI</sequence>
<dbReference type="PANTHER" id="PTHR45641:SF1">
    <property type="entry name" value="AAA+ ATPASE DOMAIN-CONTAINING PROTEIN"/>
    <property type="match status" value="1"/>
</dbReference>
<gene>
    <name evidence="4" type="ORF">GPM918_LOCUS28930</name>
    <name evidence="5" type="ORF">SRO942_LOCUS29466</name>
</gene>
<evidence type="ECO:0000256" key="1">
    <source>
        <dbReference type="ARBA" id="ARBA00022737"/>
    </source>
</evidence>
<dbReference type="OrthoDB" id="5986190at2759"/>
<accession>A0A815EC45</accession>
<reference evidence="4" key="1">
    <citation type="submission" date="2021-02" db="EMBL/GenBank/DDBJ databases">
        <authorList>
            <person name="Nowell W R."/>
        </authorList>
    </citation>
    <scope>NUCLEOTIDE SEQUENCE</scope>
</reference>
<feature type="repeat" description="TPR" evidence="3">
    <location>
        <begin position="416"/>
        <end position="449"/>
    </location>
</feature>
<dbReference type="Proteomes" id="UP000663829">
    <property type="component" value="Unassembled WGS sequence"/>
</dbReference>
<evidence type="ECO:0000256" key="3">
    <source>
        <dbReference type="PROSITE-ProRule" id="PRU00339"/>
    </source>
</evidence>
<dbReference type="PANTHER" id="PTHR45641">
    <property type="entry name" value="TETRATRICOPEPTIDE REPEAT PROTEIN (AFU_ORTHOLOGUE AFUA_6G03870)"/>
    <property type="match status" value="1"/>
</dbReference>
<evidence type="ECO:0000313" key="6">
    <source>
        <dbReference type="Proteomes" id="UP000663829"/>
    </source>
</evidence>
<dbReference type="InterPro" id="IPR019734">
    <property type="entry name" value="TPR_rpt"/>
</dbReference>
<dbReference type="Pfam" id="PF13424">
    <property type="entry name" value="TPR_12"/>
    <property type="match status" value="4"/>
</dbReference>
<dbReference type="AlphaFoldDB" id="A0A815EC45"/>
<evidence type="ECO:0000313" key="5">
    <source>
        <dbReference type="EMBL" id="CAF4145884.1"/>
    </source>
</evidence>
<dbReference type="PROSITE" id="PS50005">
    <property type="entry name" value="TPR"/>
    <property type="match status" value="3"/>
</dbReference>
<feature type="repeat" description="TPR" evidence="3">
    <location>
        <begin position="541"/>
        <end position="574"/>
    </location>
</feature>
<name>A0A815EC45_9BILA</name>
<dbReference type="Pfam" id="PF13181">
    <property type="entry name" value="TPR_8"/>
    <property type="match status" value="2"/>
</dbReference>
<feature type="non-terminal residue" evidence="4">
    <location>
        <position position="1"/>
    </location>
</feature>
<proteinExistence type="predicted"/>
<keyword evidence="2 3" id="KW-0802">TPR repeat</keyword>
<dbReference type="Proteomes" id="UP000681722">
    <property type="component" value="Unassembled WGS sequence"/>
</dbReference>
<feature type="repeat" description="TPR" evidence="3">
    <location>
        <begin position="155"/>
        <end position="188"/>
    </location>
</feature>
<evidence type="ECO:0000313" key="4">
    <source>
        <dbReference type="EMBL" id="CAF1309645.1"/>
    </source>
</evidence>
<dbReference type="SMART" id="SM00028">
    <property type="entry name" value="TPR"/>
    <property type="match status" value="13"/>
</dbReference>